<dbReference type="GO" id="GO:0005829">
    <property type="term" value="C:cytosol"/>
    <property type="evidence" value="ECO:0007669"/>
    <property type="project" value="TreeGrafter"/>
</dbReference>
<sequence>MDLRHLKYFLAVAETRNFTQAAASCYVAQSALSQQIARLEKDVGAQLFSRTSRSVRLTAAGELLEPLARRILADVDNAQAALDALSGLRRGRLRLGLLQTRASSVDLVEVMADYHARHPGIDFHVTNAPSAEMAAAVLAGELDIAVVGLGPRQVPDGLDHFVLDSDPLVLVVPADHALADGGDVVDLADLPDTHQLIQFTRGSGLRRQVEAAFARAGVEPGQHFQVGQIQDMVRLAARGIGVTVVPRSSVLGGDPLPGERSPVSGPDTPPGAAPGYALPYGARALRIADEAAAHTICVVHDSKRLAPAAAAFLDMVERHAVRDQDGRSPAIDR</sequence>
<dbReference type="SUPFAM" id="SSF53850">
    <property type="entry name" value="Periplasmic binding protein-like II"/>
    <property type="match status" value="1"/>
</dbReference>
<evidence type="ECO:0000256" key="1">
    <source>
        <dbReference type="ARBA" id="ARBA00009437"/>
    </source>
</evidence>
<dbReference type="InterPro" id="IPR036390">
    <property type="entry name" value="WH_DNA-bd_sf"/>
</dbReference>
<dbReference type="InterPro" id="IPR050950">
    <property type="entry name" value="HTH-type_LysR_regulators"/>
</dbReference>
<protein>
    <submittedName>
        <fullName evidence="7">LysR family transcriptional regulator</fullName>
    </submittedName>
</protein>
<keyword evidence="2" id="KW-0805">Transcription regulation</keyword>
<dbReference type="PANTHER" id="PTHR30419">
    <property type="entry name" value="HTH-TYPE TRANSCRIPTIONAL REGULATOR YBHD"/>
    <property type="match status" value="1"/>
</dbReference>
<dbReference type="GO" id="GO:0003700">
    <property type="term" value="F:DNA-binding transcription factor activity"/>
    <property type="evidence" value="ECO:0007669"/>
    <property type="project" value="InterPro"/>
</dbReference>
<evidence type="ECO:0000313" key="7">
    <source>
        <dbReference type="EMBL" id="XDQ06009.1"/>
    </source>
</evidence>
<feature type="region of interest" description="Disordered" evidence="5">
    <location>
        <begin position="251"/>
        <end position="274"/>
    </location>
</feature>
<feature type="domain" description="HTH lysR-type" evidence="6">
    <location>
        <begin position="1"/>
        <end position="58"/>
    </location>
</feature>
<evidence type="ECO:0000256" key="3">
    <source>
        <dbReference type="ARBA" id="ARBA00023125"/>
    </source>
</evidence>
<evidence type="ECO:0000256" key="4">
    <source>
        <dbReference type="ARBA" id="ARBA00023163"/>
    </source>
</evidence>
<keyword evidence="3" id="KW-0238">DNA-binding</keyword>
<accession>A0AB39MJJ4</accession>
<comment type="similarity">
    <text evidence="1">Belongs to the LysR transcriptional regulatory family.</text>
</comment>
<reference evidence="7" key="1">
    <citation type="submission" date="2024-07" db="EMBL/GenBank/DDBJ databases">
        <authorList>
            <person name="Yu S.T."/>
        </authorList>
    </citation>
    <scope>NUCLEOTIDE SEQUENCE</scope>
    <source>
        <strain evidence="7">R08</strain>
    </source>
</reference>
<dbReference type="GO" id="GO:0003677">
    <property type="term" value="F:DNA binding"/>
    <property type="evidence" value="ECO:0007669"/>
    <property type="project" value="UniProtKB-KW"/>
</dbReference>
<dbReference type="SUPFAM" id="SSF46785">
    <property type="entry name" value="Winged helix' DNA-binding domain"/>
    <property type="match status" value="1"/>
</dbReference>
<proteinExistence type="inferred from homology"/>
<dbReference type="EMBL" id="CP163431">
    <property type="protein sequence ID" value="XDQ06009.1"/>
    <property type="molecule type" value="Genomic_DNA"/>
</dbReference>
<dbReference type="Gene3D" id="3.40.190.290">
    <property type="match status" value="1"/>
</dbReference>
<evidence type="ECO:0000259" key="6">
    <source>
        <dbReference type="PROSITE" id="PS50931"/>
    </source>
</evidence>
<dbReference type="FunFam" id="1.10.10.10:FF:000001">
    <property type="entry name" value="LysR family transcriptional regulator"/>
    <property type="match status" value="1"/>
</dbReference>
<dbReference type="CDD" id="cd05466">
    <property type="entry name" value="PBP2_LTTR_substrate"/>
    <property type="match status" value="1"/>
</dbReference>
<dbReference type="PROSITE" id="PS50931">
    <property type="entry name" value="HTH_LYSR"/>
    <property type="match status" value="1"/>
</dbReference>
<evidence type="ECO:0000256" key="5">
    <source>
        <dbReference type="SAM" id="MobiDB-lite"/>
    </source>
</evidence>
<dbReference type="InterPro" id="IPR005119">
    <property type="entry name" value="LysR_subst-bd"/>
</dbReference>
<evidence type="ECO:0000256" key="2">
    <source>
        <dbReference type="ARBA" id="ARBA00023015"/>
    </source>
</evidence>
<dbReference type="InterPro" id="IPR000847">
    <property type="entry name" value="LysR_HTH_N"/>
</dbReference>
<dbReference type="Pfam" id="PF00126">
    <property type="entry name" value="HTH_1"/>
    <property type="match status" value="1"/>
</dbReference>
<dbReference type="RefSeq" id="WP_369191060.1">
    <property type="nucleotide sequence ID" value="NZ_CP163431.1"/>
</dbReference>
<dbReference type="InterPro" id="IPR036388">
    <property type="entry name" value="WH-like_DNA-bd_sf"/>
</dbReference>
<keyword evidence="4" id="KW-0804">Transcription</keyword>
<dbReference type="PRINTS" id="PR00039">
    <property type="entry name" value="HTHLYSR"/>
</dbReference>
<dbReference type="AlphaFoldDB" id="A0AB39MJJ4"/>
<gene>
    <name evidence="7" type="ORF">AB5J58_40190</name>
</gene>
<name>A0AB39MJJ4_9ACTN</name>
<dbReference type="Pfam" id="PF03466">
    <property type="entry name" value="LysR_substrate"/>
    <property type="match status" value="1"/>
</dbReference>
<organism evidence="7">
    <name type="scientific">Streptomyces sp. R08</name>
    <dbReference type="NCBI Taxonomy" id="3238624"/>
    <lineage>
        <taxon>Bacteria</taxon>
        <taxon>Bacillati</taxon>
        <taxon>Actinomycetota</taxon>
        <taxon>Actinomycetes</taxon>
        <taxon>Kitasatosporales</taxon>
        <taxon>Streptomycetaceae</taxon>
        <taxon>Streptomyces</taxon>
    </lineage>
</organism>
<dbReference type="Gene3D" id="1.10.10.10">
    <property type="entry name" value="Winged helix-like DNA-binding domain superfamily/Winged helix DNA-binding domain"/>
    <property type="match status" value="1"/>
</dbReference>